<evidence type="ECO:0000313" key="4">
    <source>
        <dbReference type="Proteomes" id="UP001589766"/>
    </source>
</evidence>
<keyword evidence="2" id="KW-1133">Transmembrane helix</keyword>
<feature type="compositionally biased region" description="Basic and acidic residues" evidence="1">
    <location>
        <begin position="89"/>
        <end position="98"/>
    </location>
</feature>
<sequence>MAGKDRSQDGTNASSGMNGDRDGRAAEQADAPEFESGLDYAAFMEDDEEDTSDRTTEANPASAPVTSDALDSDDGGSHRADPGTQPTEAIDRAEHRADPGTQSTQSIDRAELDAWAAGDSAARDRPAARARGERNGLPPETVTATATPEPDPESGRAGTGTLWDDGAVAGSTAAGAGAAAGMSGTAPQTAQADYRGFASGAPATDAEDRRRDLRGAEARAAARDEALEGPSTAPKVLQVLLAIFFPIVVLIAAVRAVASPLFLWIEYHRPGFPADELGFTTEDRLTYGSAGMDFLFNAAPPRYLSDLTHQGNQLFTDTEVSHMADVKLVMLISMAVGAVLGLLCIIFMIVLARTAKGGIRRSLFAGSVWMLVVLIALAVLAVLGWEQFFATFHSLFFADGTWTFQATDALIRLYPNQFWMDAGIGIAALVLVTLIVTLICTWPTRRRRHESRLAQMDLIQRRNDWYDAQEA</sequence>
<feature type="transmembrane region" description="Helical" evidence="2">
    <location>
        <begin position="363"/>
        <end position="385"/>
    </location>
</feature>
<dbReference type="InterPro" id="IPR010178">
    <property type="entry name" value="Lit"/>
</dbReference>
<evidence type="ECO:0000256" key="2">
    <source>
        <dbReference type="SAM" id="Phobius"/>
    </source>
</evidence>
<keyword evidence="2" id="KW-0812">Transmembrane</keyword>
<protein>
    <submittedName>
        <fullName evidence="3">TIGR01906 family membrane protein</fullName>
    </submittedName>
</protein>
<feature type="transmembrane region" description="Helical" evidence="2">
    <location>
        <begin position="422"/>
        <end position="442"/>
    </location>
</feature>
<evidence type="ECO:0000256" key="1">
    <source>
        <dbReference type="SAM" id="MobiDB-lite"/>
    </source>
</evidence>
<dbReference type="RefSeq" id="WP_378040209.1">
    <property type="nucleotide sequence ID" value="NZ_JBHLWH010000011.1"/>
</dbReference>
<feature type="compositionally biased region" description="Low complexity" evidence="1">
    <location>
        <begin position="138"/>
        <end position="148"/>
    </location>
</feature>
<feature type="compositionally biased region" description="Basic and acidic residues" evidence="1">
    <location>
        <begin position="121"/>
        <end position="134"/>
    </location>
</feature>
<comment type="caution">
    <text evidence="3">The sequence shown here is derived from an EMBL/GenBank/DDBJ whole genome shotgun (WGS) entry which is preliminary data.</text>
</comment>
<dbReference type="NCBIfam" id="TIGR01906">
    <property type="entry name" value="integ_TIGR01906"/>
    <property type="match status" value="1"/>
</dbReference>
<keyword evidence="4" id="KW-1185">Reference proteome</keyword>
<name>A0ABV6F218_9MICC</name>
<dbReference type="EMBL" id="JBHLWH010000011">
    <property type="protein sequence ID" value="MFC0247557.1"/>
    <property type="molecule type" value="Genomic_DNA"/>
</dbReference>
<feature type="region of interest" description="Disordered" evidence="1">
    <location>
        <begin position="1"/>
        <end position="168"/>
    </location>
</feature>
<feature type="compositionally biased region" description="Basic and acidic residues" evidence="1">
    <location>
        <begin position="206"/>
        <end position="217"/>
    </location>
</feature>
<dbReference type="Pfam" id="PF07314">
    <property type="entry name" value="Lit"/>
    <property type="match status" value="1"/>
</dbReference>
<feature type="region of interest" description="Disordered" evidence="1">
    <location>
        <begin position="198"/>
        <end position="217"/>
    </location>
</feature>
<reference evidence="3 4" key="1">
    <citation type="submission" date="2024-09" db="EMBL/GenBank/DDBJ databases">
        <authorList>
            <person name="Sun Q."/>
            <person name="Mori K."/>
        </authorList>
    </citation>
    <scope>NUCLEOTIDE SEQUENCE [LARGE SCALE GENOMIC DNA]</scope>
    <source>
        <strain evidence="3 4">CCM 7609</strain>
    </source>
</reference>
<feature type="transmembrane region" description="Helical" evidence="2">
    <location>
        <begin position="239"/>
        <end position="265"/>
    </location>
</feature>
<evidence type="ECO:0000313" key="3">
    <source>
        <dbReference type="EMBL" id="MFC0247557.1"/>
    </source>
</evidence>
<keyword evidence="2" id="KW-0472">Membrane</keyword>
<proteinExistence type="predicted"/>
<accession>A0ABV6F218</accession>
<feature type="transmembrane region" description="Helical" evidence="2">
    <location>
        <begin position="328"/>
        <end position="351"/>
    </location>
</feature>
<dbReference type="Proteomes" id="UP001589766">
    <property type="component" value="Unassembled WGS sequence"/>
</dbReference>
<gene>
    <name evidence="3" type="ORF">ACFFIO_03470</name>
</gene>
<organism evidence="3 4">
    <name type="scientific">Citricoccus parietis</name>
    <dbReference type="NCBI Taxonomy" id="592307"/>
    <lineage>
        <taxon>Bacteria</taxon>
        <taxon>Bacillati</taxon>
        <taxon>Actinomycetota</taxon>
        <taxon>Actinomycetes</taxon>
        <taxon>Micrococcales</taxon>
        <taxon>Micrococcaceae</taxon>
        <taxon>Citricoccus</taxon>
    </lineage>
</organism>